<dbReference type="GeneID" id="4192967"/>
<reference evidence="4 5" key="1">
    <citation type="journal article" date="2006" name="BMC Genomics">
        <title>The genome of the square archaeon Haloquadratum walsbyi: life at the limits of water activity.</title>
        <authorList>
            <person name="Bolhuis H.H."/>
            <person name="Palm P.P."/>
            <person name="Wende A.W."/>
            <person name="Falb M.M."/>
            <person name="Rampp M.M."/>
            <person name="Rodriguez-Valera F.F."/>
            <person name="Pfeiffer F.F."/>
            <person name="Oesterhelt D.D."/>
        </authorList>
    </citation>
    <scope>NUCLEOTIDE SEQUENCE [LARGE SCALE GENOMIC DNA]</scope>
    <source>
        <strain evidence="5">DSM 16790 / HBSQ001</strain>
    </source>
</reference>
<dbReference type="AlphaFoldDB" id="Q18HE3"/>
<keyword evidence="5" id="KW-1185">Reference proteome</keyword>
<sequence>MTQTQALTKTLVFPLDVQSGNESLLHDARLECRRVFTEVLRLNYDGWDWNRIEDVVEQNADLVQNTAQRIIDKAFEALTQYYDYDDWGRPWYKHETFPLRMNYGEGYNLFLEDETVRFRISAKPYNHVKGELRGTQDQFDLHLLTQAMTGDDWHVGTAEALVRNGREELHVTVTNETAEVGAKTAAETVIGVDINEDCIALAALTEHGIEDSIVIDYPEIKEERHRYFTMRKRMQEAGQTAFNDVFRDKEQRFVHDQLHTVSRRVVEWIQRLRFNSPVIVFEDLTDMRDDIEYGTRMNRRLHSVPFAKLRDFITYKAAWHGIPSDDVDPEYTSQQCPVCGHTERANRHKKRFKCRECEHQDHADRGAGVSVAQKWLRKQNNRNVPALNTLPQVRKWELQLRRQASGAVDGPTVVSDTAQGHHPDGIRGVSDQSTGRSPGA</sequence>
<evidence type="ECO:0000259" key="3">
    <source>
        <dbReference type="Pfam" id="PF07282"/>
    </source>
</evidence>
<dbReference type="Proteomes" id="UP000001975">
    <property type="component" value="Chromosome"/>
</dbReference>
<evidence type="ECO:0000256" key="1">
    <source>
        <dbReference type="ARBA" id="ARBA00023125"/>
    </source>
</evidence>
<dbReference type="Pfam" id="PF07282">
    <property type="entry name" value="Cas12f1-like_TNB"/>
    <property type="match status" value="1"/>
</dbReference>
<organism evidence="4 5">
    <name type="scientific">Haloquadratum walsbyi (strain DSM 16790 / HBSQ001)</name>
    <dbReference type="NCBI Taxonomy" id="362976"/>
    <lineage>
        <taxon>Archaea</taxon>
        <taxon>Methanobacteriati</taxon>
        <taxon>Methanobacteriota</taxon>
        <taxon>Stenosarchaea group</taxon>
        <taxon>Halobacteria</taxon>
        <taxon>Halobacteriales</taxon>
        <taxon>Haloferacaceae</taxon>
        <taxon>Haloquadratum</taxon>
    </lineage>
</organism>
<dbReference type="EMBL" id="AM180088">
    <property type="protein sequence ID" value="CAJ52599.1"/>
    <property type="molecule type" value="Genomic_DNA"/>
</dbReference>
<feature type="region of interest" description="Disordered" evidence="2">
    <location>
        <begin position="404"/>
        <end position="440"/>
    </location>
</feature>
<protein>
    <submittedName>
        <fullName evidence="4">IS1341-type transposase</fullName>
    </submittedName>
</protein>
<feature type="domain" description="Cas12f1-like TNB" evidence="3">
    <location>
        <begin position="306"/>
        <end position="367"/>
    </location>
</feature>
<evidence type="ECO:0000313" key="5">
    <source>
        <dbReference type="Proteomes" id="UP000001975"/>
    </source>
</evidence>
<dbReference type="NCBIfam" id="NF040570">
    <property type="entry name" value="guided_TnpB"/>
    <property type="match status" value="1"/>
</dbReference>
<dbReference type="eggNOG" id="arCOG00681">
    <property type="taxonomic scope" value="Archaea"/>
</dbReference>
<feature type="compositionally biased region" description="Polar residues" evidence="2">
    <location>
        <begin position="430"/>
        <end position="440"/>
    </location>
</feature>
<dbReference type="NCBIfam" id="TIGR01766">
    <property type="entry name" value="IS200/IS605 family accessory protein TnpB-like domain"/>
    <property type="match status" value="1"/>
</dbReference>
<dbReference type="KEGG" id="hwa:HQ_2485A"/>
<proteinExistence type="predicted"/>
<evidence type="ECO:0000256" key="2">
    <source>
        <dbReference type="SAM" id="MobiDB-lite"/>
    </source>
</evidence>
<accession>Q18HE3</accession>
<name>Q18HE3_HALWD</name>
<evidence type="ECO:0000313" key="4">
    <source>
        <dbReference type="EMBL" id="CAJ52599.1"/>
    </source>
</evidence>
<gene>
    <name evidence="4" type="ordered locus">HQ_2485A</name>
</gene>
<dbReference type="InterPro" id="IPR010095">
    <property type="entry name" value="Cas12f1-like_TNB"/>
</dbReference>
<dbReference type="GO" id="GO:0003677">
    <property type="term" value="F:DNA binding"/>
    <property type="evidence" value="ECO:0007669"/>
    <property type="project" value="UniProtKB-KW"/>
</dbReference>
<keyword evidence="1" id="KW-0238">DNA-binding</keyword>
<dbReference type="RefSeq" id="WP_011571718.1">
    <property type="nucleotide sequence ID" value="NC_008212.1"/>
</dbReference>
<dbReference type="HOGENOM" id="CLU_050175_0_0_2"/>
<dbReference type="STRING" id="362976.HQ_2485A"/>